<comment type="caution">
    <text evidence="1">The sequence shown here is derived from an EMBL/GenBank/DDBJ whole genome shotgun (WGS) entry which is preliminary data.</text>
</comment>
<protein>
    <submittedName>
        <fullName evidence="1">Uncharacterized protein</fullName>
    </submittedName>
</protein>
<dbReference type="AlphaFoldDB" id="A0A5N6JSL2"/>
<reference evidence="1 2" key="1">
    <citation type="submission" date="2019-06" db="EMBL/GenBank/DDBJ databases">
        <title>Genome Sequence of the Brown Rot Fungal Pathogen Monilinia laxa.</title>
        <authorList>
            <person name="De Miccolis Angelini R.M."/>
            <person name="Landi L."/>
            <person name="Abate D."/>
            <person name="Pollastro S."/>
            <person name="Romanazzi G."/>
            <person name="Faretra F."/>
        </authorList>
    </citation>
    <scope>NUCLEOTIDE SEQUENCE [LARGE SCALE GENOMIC DNA]</scope>
    <source>
        <strain evidence="1 2">Mlax316</strain>
    </source>
</reference>
<gene>
    <name evidence="1" type="ORF">EYC80_009957</name>
</gene>
<name>A0A5N6JSL2_MONLA</name>
<proteinExistence type="predicted"/>
<sequence length="153" mass="17861">MHRTDVGSITEYQVRKSLTKRPHLVTKYIKKLRRSAMMDPARLATPSDQWRWRDNHLFDPTIPSEAQCKAESVQSYEDMLNDSNGNYDTTDEKCTREHAHELSASSSDSSDNVKLRYQKYDDYVFAVTPIQQRSNHFSLTIFLLEILQPQAYN</sequence>
<evidence type="ECO:0000313" key="2">
    <source>
        <dbReference type="Proteomes" id="UP000326757"/>
    </source>
</evidence>
<accession>A0A5N6JSL2</accession>
<dbReference type="Proteomes" id="UP000326757">
    <property type="component" value="Unassembled WGS sequence"/>
</dbReference>
<keyword evidence="2" id="KW-1185">Reference proteome</keyword>
<evidence type="ECO:0000313" key="1">
    <source>
        <dbReference type="EMBL" id="KAB8291271.1"/>
    </source>
</evidence>
<dbReference type="EMBL" id="VIGI01000015">
    <property type="protein sequence ID" value="KAB8291271.1"/>
    <property type="molecule type" value="Genomic_DNA"/>
</dbReference>
<organism evidence="1 2">
    <name type="scientific">Monilinia laxa</name>
    <name type="common">Brown rot fungus</name>
    <name type="synonym">Sclerotinia laxa</name>
    <dbReference type="NCBI Taxonomy" id="61186"/>
    <lineage>
        <taxon>Eukaryota</taxon>
        <taxon>Fungi</taxon>
        <taxon>Dikarya</taxon>
        <taxon>Ascomycota</taxon>
        <taxon>Pezizomycotina</taxon>
        <taxon>Leotiomycetes</taxon>
        <taxon>Helotiales</taxon>
        <taxon>Sclerotiniaceae</taxon>
        <taxon>Monilinia</taxon>
    </lineage>
</organism>